<dbReference type="PANTHER" id="PTHR43008:SF4">
    <property type="entry name" value="CHAIN DEHYDROGENASE, PUTATIVE (AFU_ORTHOLOGUE AFUA_4G08710)-RELATED"/>
    <property type="match status" value="1"/>
</dbReference>
<gene>
    <name evidence="5" type="ORF">B0T11DRAFT_271792</name>
</gene>
<dbReference type="InterPro" id="IPR002347">
    <property type="entry name" value="SDR_fam"/>
</dbReference>
<dbReference type="InterPro" id="IPR036291">
    <property type="entry name" value="NAD(P)-bd_dom_sf"/>
</dbReference>
<sequence>MSDRDNLSKRSIPHMTLARPSETPTPGTANEITLSVDASSRFAAPHTAIVTGGTGALGSAVCLALLQHGCAGIAIFDLNVSSPASQDVLSRLRSSHPDATIIEYNVDVTDEKAVDAAVEDAASRLPGGGIGALICTAGIVQCAHALDLSADAFRKILDVNTVGAFVCASAAARRMIAAGNGGRIVFTASISAHRVNFPQPQVGYNVSKGALLMLARSLAAEWARYGIRVNTVSPGYLDTVLNEGEGLAEARDTWCSRNPTGRMGRVEEVAGVILTLVSRAGSYVNGADWVVDGGGTVF</sequence>
<evidence type="ECO:0000256" key="3">
    <source>
        <dbReference type="ARBA" id="ARBA00023002"/>
    </source>
</evidence>
<dbReference type="PRINTS" id="PR00081">
    <property type="entry name" value="GDHRDH"/>
</dbReference>
<dbReference type="Proteomes" id="UP000813385">
    <property type="component" value="Unassembled WGS sequence"/>
</dbReference>
<reference evidence="5" key="1">
    <citation type="journal article" date="2021" name="Nat. Commun.">
        <title>Genetic determinants of endophytism in the Arabidopsis root mycobiome.</title>
        <authorList>
            <person name="Mesny F."/>
            <person name="Miyauchi S."/>
            <person name="Thiergart T."/>
            <person name="Pickel B."/>
            <person name="Atanasova L."/>
            <person name="Karlsson M."/>
            <person name="Huettel B."/>
            <person name="Barry K.W."/>
            <person name="Haridas S."/>
            <person name="Chen C."/>
            <person name="Bauer D."/>
            <person name="Andreopoulos W."/>
            <person name="Pangilinan J."/>
            <person name="LaButti K."/>
            <person name="Riley R."/>
            <person name="Lipzen A."/>
            <person name="Clum A."/>
            <person name="Drula E."/>
            <person name="Henrissat B."/>
            <person name="Kohler A."/>
            <person name="Grigoriev I.V."/>
            <person name="Martin F.M."/>
            <person name="Hacquard S."/>
        </authorList>
    </citation>
    <scope>NUCLEOTIDE SEQUENCE</scope>
    <source>
        <strain evidence="5">MPI-CAGE-AT-0016</strain>
    </source>
</reference>
<dbReference type="OrthoDB" id="47007at2759"/>
<proteinExistence type="inferred from homology"/>
<feature type="region of interest" description="Disordered" evidence="4">
    <location>
        <begin position="1"/>
        <end position="30"/>
    </location>
</feature>
<dbReference type="Pfam" id="PF13561">
    <property type="entry name" value="adh_short_C2"/>
    <property type="match status" value="1"/>
</dbReference>
<dbReference type="AlphaFoldDB" id="A0A8K0TUB1"/>
<protein>
    <submittedName>
        <fullName evidence="5">Sorbitol utilization protein SOU2</fullName>
    </submittedName>
</protein>
<evidence type="ECO:0000256" key="4">
    <source>
        <dbReference type="SAM" id="MobiDB-lite"/>
    </source>
</evidence>
<accession>A0A8K0TUB1</accession>
<dbReference type="PANTHER" id="PTHR43008">
    <property type="entry name" value="BENZIL REDUCTASE"/>
    <property type="match status" value="1"/>
</dbReference>
<dbReference type="EMBL" id="JAGPXD010000001">
    <property type="protein sequence ID" value="KAH7376191.1"/>
    <property type="molecule type" value="Genomic_DNA"/>
</dbReference>
<evidence type="ECO:0000313" key="5">
    <source>
        <dbReference type="EMBL" id="KAH7376191.1"/>
    </source>
</evidence>
<dbReference type="PROSITE" id="PS00061">
    <property type="entry name" value="ADH_SHORT"/>
    <property type="match status" value="1"/>
</dbReference>
<keyword evidence="6" id="KW-1185">Reference proteome</keyword>
<evidence type="ECO:0000256" key="2">
    <source>
        <dbReference type="ARBA" id="ARBA00022857"/>
    </source>
</evidence>
<evidence type="ECO:0000256" key="1">
    <source>
        <dbReference type="ARBA" id="ARBA00006484"/>
    </source>
</evidence>
<dbReference type="GO" id="GO:0016616">
    <property type="term" value="F:oxidoreductase activity, acting on the CH-OH group of donors, NAD or NADP as acceptor"/>
    <property type="evidence" value="ECO:0007669"/>
    <property type="project" value="UniProtKB-ARBA"/>
</dbReference>
<comment type="similarity">
    <text evidence="1">Belongs to the short-chain dehydrogenases/reductases (SDR) family.</text>
</comment>
<organism evidence="5 6">
    <name type="scientific">Plectosphaerella cucumerina</name>
    <dbReference type="NCBI Taxonomy" id="40658"/>
    <lineage>
        <taxon>Eukaryota</taxon>
        <taxon>Fungi</taxon>
        <taxon>Dikarya</taxon>
        <taxon>Ascomycota</taxon>
        <taxon>Pezizomycotina</taxon>
        <taxon>Sordariomycetes</taxon>
        <taxon>Hypocreomycetidae</taxon>
        <taxon>Glomerellales</taxon>
        <taxon>Plectosphaerellaceae</taxon>
        <taxon>Plectosphaerella</taxon>
    </lineage>
</organism>
<keyword evidence="3" id="KW-0560">Oxidoreductase</keyword>
<dbReference type="InterPro" id="IPR020904">
    <property type="entry name" value="Sc_DH/Rdtase_CS"/>
</dbReference>
<keyword evidence="2" id="KW-0521">NADP</keyword>
<dbReference type="GO" id="GO:0050664">
    <property type="term" value="F:oxidoreductase activity, acting on NAD(P)H, oxygen as acceptor"/>
    <property type="evidence" value="ECO:0007669"/>
    <property type="project" value="TreeGrafter"/>
</dbReference>
<name>A0A8K0TUB1_9PEZI</name>
<dbReference type="PRINTS" id="PR00080">
    <property type="entry name" value="SDRFAMILY"/>
</dbReference>
<comment type="caution">
    <text evidence="5">The sequence shown here is derived from an EMBL/GenBank/DDBJ whole genome shotgun (WGS) entry which is preliminary data.</text>
</comment>
<evidence type="ECO:0000313" key="6">
    <source>
        <dbReference type="Proteomes" id="UP000813385"/>
    </source>
</evidence>
<dbReference type="Gene3D" id="3.40.50.720">
    <property type="entry name" value="NAD(P)-binding Rossmann-like Domain"/>
    <property type="match status" value="1"/>
</dbReference>
<dbReference type="FunFam" id="3.40.50.720:FF:000084">
    <property type="entry name" value="Short-chain dehydrogenase reductase"/>
    <property type="match status" value="1"/>
</dbReference>
<dbReference type="SUPFAM" id="SSF51735">
    <property type="entry name" value="NAD(P)-binding Rossmann-fold domains"/>
    <property type="match status" value="1"/>
</dbReference>